<organism evidence="10 11">
    <name type="scientific">Blastococcus aurantiacus</name>
    <dbReference type="NCBI Taxonomy" id="1550231"/>
    <lineage>
        <taxon>Bacteria</taxon>
        <taxon>Bacillati</taxon>
        <taxon>Actinomycetota</taxon>
        <taxon>Actinomycetes</taxon>
        <taxon>Geodermatophilales</taxon>
        <taxon>Geodermatophilaceae</taxon>
        <taxon>Blastococcus</taxon>
    </lineage>
</organism>
<evidence type="ECO:0000256" key="6">
    <source>
        <dbReference type="ARBA" id="ARBA00022989"/>
    </source>
</evidence>
<feature type="transmembrane region" description="Helical" evidence="9">
    <location>
        <begin position="65"/>
        <end position="87"/>
    </location>
</feature>
<dbReference type="NCBIfam" id="TIGR03409">
    <property type="entry name" value="urea_trans_UrtB"/>
    <property type="match status" value="1"/>
</dbReference>
<comment type="subcellular location">
    <subcellularLocation>
        <location evidence="1">Cell membrane</location>
        <topology evidence="1">Multi-pass membrane protein</topology>
    </subcellularLocation>
</comment>
<comment type="similarity">
    <text evidence="8">Belongs to the binding-protein-dependent transport system permease family. LivHM subfamily.</text>
</comment>
<keyword evidence="7 9" id="KW-0472">Membrane</keyword>
<dbReference type="GO" id="GO:0022857">
    <property type="term" value="F:transmembrane transporter activity"/>
    <property type="evidence" value="ECO:0007669"/>
    <property type="project" value="InterPro"/>
</dbReference>
<feature type="transmembrane region" description="Helical" evidence="9">
    <location>
        <begin position="259"/>
        <end position="280"/>
    </location>
</feature>
<dbReference type="CDD" id="cd06582">
    <property type="entry name" value="TM_PBP1_LivH_like"/>
    <property type="match status" value="1"/>
</dbReference>
<dbReference type="OrthoDB" id="9814461at2"/>
<keyword evidence="6 9" id="KW-1133">Transmembrane helix</keyword>
<keyword evidence="4 9" id="KW-0812">Transmembrane</keyword>
<dbReference type="AlphaFoldDB" id="A0A1G7MQQ3"/>
<sequence length="294" mass="30680">MDVVVSQIFTGLSTGSIMLLAATGLVLTFGQMGVINMAHGEFIMAGSYTAYVVQQATASAGASLLISLVLGFLVGGAMGVIIEITLLRHLYHRPLDTLLVTFGVGLVLQQVARDVFGAPAVNVRTPSWLSGSVEVLGAVVPRTRLFILVLALVCLAALAAALQYTALGRRTRAVMQSRDLAESSGISSRRVDLTTFFIGSGLAGVAGVALTLIGSTSSTVGQSYLINAFLVVVAGGLGQLRGALIAAFVLGLLQSFLEYSTTASVAQVLVFVVIVVFLQFRPQGLFSLKTRSLV</sequence>
<dbReference type="STRING" id="1550231.SAMN05660662_2869"/>
<feature type="transmembrane region" description="Helical" evidence="9">
    <location>
        <begin position="225"/>
        <end position="253"/>
    </location>
</feature>
<dbReference type="InterPro" id="IPR001851">
    <property type="entry name" value="ABC_transp_permease"/>
</dbReference>
<evidence type="ECO:0000256" key="4">
    <source>
        <dbReference type="ARBA" id="ARBA00022692"/>
    </source>
</evidence>
<dbReference type="Proteomes" id="UP000199406">
    <property type="component" value="Unassembled WGS sequence"/>
</dbReference>
<feature type="transmembrane region" description="Helical" evidence="9">
    <location>
        <begin position="6"/>
        <end position="27"/>
    </location>
</feature>
<proteinExistence type="inferred from homology"/>
<evidence type="ECO:0000256" key="5">
    <source>
        <dbReference type="ARBA" id="ARBA00022970"/>
    </source>
</evidence>
<evidence type="ECO:0000313" key="10">
    <source>
        <dbReference type="EMBL" id="SDF63976.1"/>
    </source>
</evidence>
<keyword evidence="3" id="KW-1003">Cell membrane</keyword>
<dbReference type="GO" id="GO:0005886">
    <property type="term" value="C:plasma membrane"/>
    <property type="evidence" value="ECO:0007669"/>
    <property type="project" value="UniProtKB-SubCell"/>
</dbReference>
<dbReference type="PANTHER" id="PTHR11795">
    <property type="entry name" value="BRANCHED-CHAIN AMINO ACID TRANSPORT SYSTEM PERMEASE PROTEIN LIVH"/>
    <property type="match status" value="1"/>
</dbReference>
<keyword evidence="11" id="KW-1185">Reference proteome</keyword>
<dbReference type="InterPro" id="IPR052157">
    <property type="entry name" value="BCAA_transport_permease"/>
</dbReference>
<accession>A0A1G7MQQ3</accession>
<keyword evidence="2" id="KW-0813">Transport</keyword>
<dbReference type="Pfam" id="PF02653">
    <property type="entry name" value="BPD_transp_2"/>
    <property type="match status" value="1"/>
</dbReference>
<gene>
    <name evidence="10" type="ORF">SAMN05660662_2869</name>
</gene>
<keyword evidence="5" id="KW-0029">Amino-acid transport</keyword>
<feature type="transmembrane region" description="Helical" evidence="9">
    <location>
        <begin position="145"/>
        <end position="166"/>
    </location>
</feature>
<name>A0A1G7MQQ3_9ACTN</name>
<dbReference type="PANTHER" id="PTHR11795:SF447">
    <property type="entry name" value="ABC TRANSPORTER PERMEASE PROTEIN"/>
    <property type="match status" value="1"/>
</dbReference>
<dbReference type="RefSeq" id="WP_091767836.1">
    <property type="nucleotide sequence ID" value="NZ_FNBT01000005.1"/>
</dbReference>
<evidence type="ECO:0000256" key="9">
    <source>
        <dbReference type="SAM" id="Phobius"/>
    </source>
</evidence>
<evidence type="ECO:0000256" key="2">
    <source>
        <dbReference type="ARBA" id="ARBA00022448"/>
    </source>
</evidence>
<reference evidence="11" key="1">
    <citation type="submission" date="2016-10" db="EMBL/GenBank/DDBJ databases">
        <authorList>
            <person name="Varghese N."/>
            <person name="Submissions S."/>
        </authorList>
    </citation>
    <scope>NUCLEOTIDE SEQUENCE [LARGE SCALE GENOMIC DNA]</scope>
    <source>
        <strain evidence="11">DSM 44268</strain>
    </source>
</reference>
<dbReference type="EMBL" id="FNBT01000005">
    <property type="protein sequence ID" value="SDF63976.1"/>
    <property type="molecule type" value="Genomic_DNA"/>
</dbReference>
<dbReference type="InterPro" id="IPR017779">
    <property type="entry name" value="ABC_UrtB_bac"/>
</dbReference>
<evidence type="ECO:0000256" key="3">
    <source>
        <dbReference type="ARBA" id="ARBA00022475"/>
    </source>
</evidence>
<feature type="transmembrane region" description="Helical" evidence="9">
    <location>
        <begin position="193"/>
        <end position="213"/>
    </location>
</feature>
<evidence type="ECO:0000256" key="7">
    <source>
        <dbReference type="ARBA" id="ARBA00023136"/>
    </source>
</evidence>
<dbReference type="GO" id="GO:0006865">
    <property type="term" value="P:amino acid transport"/>
    <property type="evidence" value="ECO:0007669"/>
    <property type="project" value="UniProtKB-KW"/>
</dbReference>
<evidence type="ECO:0000256" key="1">
    <source>
        <dbReference type="ARBA" id="ARBA00004651"/>
    </source>
</evidence>
<evidence type="ECO:0000256" key="8">
    <source>
        <dbReference type="ARBA" id="ARBA00037998"/>
    </source>
</evidence>
<protein>
    <submittedName>
        <fullName evidence="10">Urea transport system permease protein</fullName>
    </submittedName>
</protein>
<evidence type="ECO:0000313" key="11">
    <source>
        <dbReference type="Proteomes" id="UP000199406"/>
    </source>
</evidence>